<protein>
    <submittedName>
        <fullName evidence="2">Uncharacterized protein</fullName>
    </submittedName>
</protein>
<feature type="compositionally biased region" description="Basic and acidic residues" evidence="1">
    <location>
        <begin position="12"/>
        <end position="29"/>
    </location>
</feature>
<comment type="caution">
    <text evidence="2">The sequence shown here is derived from an EMBL/GenBank/DDBJ whole genome shotgun (WGS) entry which is preliminary data.</text>
</comment>
<feature type="compositionally biased region" description="Basic and acidic residues" evidence="1">
    <location>
        <begin position="49"/>
        <end position="62"/>
    </location>
</feature>
<organism evidence="2 3">
    <name type="scientific">Enterospora canceri</name>
    <dbReference type="NCBI Taxonomy" id="1081671"/>
    <lineage>
        <taxon>Eukaryota</taxon>
        <taxon>Fungi</taxon>
        <taxon>Fungi incertae sedis</taxon>
        <taxon>Microsporidia</taxon>
        <taxon>Enterocytozoonidae</taxon>
        <taxon>Enterospora</taxon>
    </lineage>
</organism>
<feature type="compositionally biased region" description="Basic and acidic residues" evidence="1">
    <location>
        <begin position="69"/>
        <end position="80"/>
    </location>
</feature>
<evidence type="ECO:0000256" key="1">
    <source>
        <dbReference type="SAM" id="MobiDB-lite"/>
    </source>
</evidence>
<sequence length="101" mass="11824">MAPKNRHSLKKASQEKKKLEECTKEEPTKQKSKNSAKAEELNKNQNASEKQKQTSIKKEGELNKLLSGFKKEKESEPVQIKREENKSKFKQFLVRISKFFK</sequence>
<feature type="region of interest" description="Disordered" evidence="1">
    <location>
        <begin position="1"/>
        <end position="80"/>
    </location>
</feature>
<gene>
    <name evidence="2" type="ORF">ECANGB1_363</name>
</gene>
<proteinExistence type="predicted"/>
<dbReference type="EMBL" id="LWDP01000490">
    <property type="protein sequence ID" value="ORD92785.1"/>
    <property type="molecule type" value="Genomic_DNA"/>
</dbReference>
<dbReference type="VEuPathDB" id="MicrosporidiaDB:ECANGB1_363"/>
<reference evidence="2 3" key="1">
    <citation type="journal article" date="2017" name="Environ. Microbiol.">
        <title>Decay of the glycolytic pathway and adaptation to intranuclear parasitism within Enterocytozoonidae microsporidia.</title>
        <authorList>
            <person name="Wiredu Boakye D."/>
            <person name="Jaroenlak P."/>
            <person name="Prachumwat A."/>
            <person name="Williams T.A."/>
            <person name="Bateman K.S."/>
            <person name="Itsathitphaisarn O."/>
            <person name="Sritunyalucksana K."/>
            <person name="Paszkiewicz K.H."/>
            <person name="Moore K.A."/>
            <person name="Stentiford G.D."/>
            <person name="Williams B.A."/>
        </authorList>
    </citation>
    <scope>NUCLEOTIDE SEQUENCE [LARGE SCALE GENOMIC DNA]</scope>
    <source>
        <strain evidence="2 3">GB1</strain>
    </source>
</reference>
<dbReference type="Proteomes" id="UP000192639">
    <property type="component" value="Unassembled WGS sequence"/>
</dbReference>
<dbReference type="AlphaFoldDB" id="A0A1Y1S3K2"/>
<evidence type="ECO:0000313" key="3">
    <source>
        <dbReference type="Proteomes" id="UP000192639"/>
    </source>
</evidence>
<accession>A0A1Y1S3K2</accession>
<keyword evidence="3" id="KW-1185">Reference proteome</keyword>
<name>A0A1Y1S3K2_9MICR</name>
<feature type="compositionally biased region" description="Basic residues" evidence="1">
    <location>
        <begin position="1"/>
        <end position="10"/>
    </location>
</feature>
<evidence type="ECO:0000313" key="2">
    <source>
        <dbReference type="EMBL" id="ORD92785.1"/>
    </source>
</evidence>